<organism evidence="2 3">
    <name type="scientific">Vibrio penaeicida</name>
    <dbReference type="NCBI Taxonomy" id="104609"/>
    <lineage>
        <taxon>Bacteria</taxon>
        <taxon>Pseudomonadati</taxon>
        <taxon>Pseudomonadota</taxon>
        <taxon>Gammaproteobacteria</taxon>
        <taxon>Vibrionales</taxon>
        <taxon>Vibrionaceae</taxon>
        <taxon>Vibrio</taxon>
    </lineage>
</organism>
<keyword evidence="1" id="KW-0812">Transmembrane</keyword>
<reference evidence="3" key="1">
    <citation type="journal article" date="2019" name="Int. J. Syst. Evol. Microbiol.">
        <title>The Global Catalogue of Microorganisms (GCM) 10K type strain sequencing project: providing services to taxonomists for standard genome sequencing and annotation.</title>
        <authorList>
            <consortium name="The Broad Institute Genomics Platform"/>
            <consortium name="The Broad Institute Genome Sequencing Center for Infectious Disease"/>
            <person name="Wu L."/>
            <person name="Ma J."/>
        </authorList>
    </citation>
    <scope>NUCLEOTIDE SEQUENCE [LARGE SCALE GENOMIC DNA]</scope>
    <source>
        <strain evidence="3">NBRC 15640</strain>
    </source>
</reference>
<evidence type="ECO:0000313" key="2">
    <source>
        <dbReference type="EMBL" id="GLQ74666.1"/>
    </source>
</evidence>
<gene>
    <name evidence="2" type="ORF">GCM10007932_40270</name>
</gene>
<dbReference type="Proteomes" id="UP001156690">
    <property type="component" value="Unassembled WGS sequence"/>
</dbReference>
<keyword evidence="1" id="KW-1133">Transmembrane helix</keyword>
<comment type="caution">
    <text evidence="2">The sequence shown here is derived from an EMBL/GenBank/DDBJ whole genome shotgun (WGS) entry which is preliminary data.</text>
</comment>
<proteinExistence type="predicted"/>
<dbReference type="EMBL" id="BSNX01000056">
    <property type="protein sequence ID" value="GLQ74666.1"/>
    <property type="molecule type" value="Genomic_DNA"/>
</dbReference>
<evidence type="ECO:0008006" key="4">
    <source>
        <dbReference type="Google" id="ProtNLM"/>
    </source>
</evidence>
<keyword evidence="1" id="KW-0472">Membrane</keyword>
<name>A0AAV5NVJ6_9VIBR</name>
<protein>
    <recommendedName>
        <fullName evidence="4">DUF4145 domain-containing protein</fullName>
    </recommendedName>
</protein>
<evidence type="ECO:0000313" key="3">
    <source>
        <dbReference type="Proteomes" id="UP001156690"/>
    </source>
</evidence>
<dbReference type="RefSeq" id="WP_101115656.1">
    <property type="nucleotide sequence ID" value="NZ_AP025144.1"/>
</dbReference>
<feature type="transmembrane region" description="Helical" evidence="1">
    <location>
        <begin position="90"/>
        <end position="112"/>
    </location>
</feature>
<keyword evidence="3" id="KW-1185">Reference proteome</keyword>
<accession>A0AAV5NVJ6</accession>
<dbReference type="AlphaFoldDB" id="A0AAV5NVJ6"/>
<sequence>MSDIEKVVTKTRRLEKLLRQQYHASGGTMEQLISSCEERLPHDVIDKLRTVAATRDSLVNEHIEELDDSIRFLKLCDECEKELTPRSGRFIWGVALSLMVVITLVALSFYYAHWQELSKHL</sequence>
<evidence type="ECO:0000256" key="1">
    <source>
        <dbReference type="SAM" id="Phobius"/>
    </source>
</evidence>